<accession>A0A3A4P853</accession>
<keyword evidence="5 9" id="KW-0479">Metal-binding</keyword>
<dbReference type="SFLD" id="SFLDF00271">
    <property type="entry name" value="lipoyl_synthase"/>
    <property type="match status" value="1"/>
</dbReference>
<dbReference type="SFLD" id="SFLDS00029">
    <property type="entry name" value="Radical_SAM"/>
    <property type="match status" value="1"/>
</dbReference>
<keyword evidence="1 9" id="KW-0004">4Fe-4S</keyword>
<evidence type="ECO:0000313" key="12">
    <source>
        <dbReference type="Proteomes" id="UP000265882"/>
    </source>
</evidence>
<dbReference type="GO" id="GO:0046872">
    <property type="term" value="F:metal ion binding"/>
    <property type="evidence" value="ECO:0007669"/>
    <property type="project" value="UniProtKB-KW"/>
</dbReference>
<dbReference type="PIRSF" id="PIRSF005963">
    <property type="entry name" value="Lipoyl_synth"/>
    <property type="match status" value="1"/>
</dbReference>
<comment type="catalytic activity">
    <reaction evidence="8 9">
        <text>[[Fe-S] cluster scaffold protein carrying a second [4Fe-4S](2+) cluster] + N(6)-octanoyl-L-lysyl-[protein] + 2 oxidized [2Fe-2S]-[ferredoxin] + 2 S-adenosyl-L-methionine + 4 H(+) = [[Fe-S] cluster scaffold protein] + N(6)-[(R)-dihydrolipoyl]-L-lysyl-[protein] + 4 Fe(3+) + 2 hydrogen sulfide + 2 5'-deoxyadenosine + 2 L-methionine + 2 reduced [2Fe-2S]-[ferredoxin]</text>
        <dbReference type="Rhea" id="RHEA:16585"/>
        <dbReference type="Rhea" id="RHEA-COMP:9928"/>
        <dbReference type="Rhea" id="RHEA-COMP:10000"/>
        <dbReference type="Rhea" id="RHEA-COMP:10001"/>
        <dbReference type="Rhea" id="RHEA-COMP:10475"/>
        <dbReference type="Rhea" id="RHEA-COMP:14568"/>
        <dbReference type="Rhea" id="RHEA-COMP:14569"/>
        <dbReference type="ChEBI" id="CHEBI:15378"/>
        <dbReference type="ChEBI" id="CHEBI:17319"/>
        <dbReference type="ChEBI" id="CHEBI:29034"/>
        <dbReference type="ChEBI" id="CHEBI:29919"/>
        <dbReference type="ChEBI" id="CHEBI:33722"/>
        <dbReference type="ChEBI" id="CHEBI:33737"/>
        <dbReference type="ChEBI" id="CHEBI:33738"/>
        <dbReference type="ChEBI" id="CHEBI:57844"/>
        <dbReference type="ChEBI" id="CHEBI:59789"/>
        <dbReference type="ChEBI" id="CHEBI:78809"/>
        <dbReference type="ChEBI" id="CHEBI:83100"/>
        <dbReference type="EC" id="2.8.1.8"/>
    </reaction>
</comment>
<dbReference type="PROSITE" id="PS51918">
    <property type="entry name" value="RADICAL_SAM"/>
    <property type="match status" value="1"/>
</dbReference>
<feature type="binding site" evidence="9">
    <location>
        <position position="43"/>
    </location>
    <ligand>
        <name>[4Fe-4S] cluster</name>
        <dbReference type="ChEBI" id="CHEBI:49883"/>
        <label>1</label>
    </ligand>
</feature>
<evidence type="ECO:0000256" key="8">
    <source>
        <dbReference type="ARBA" id="ARBA00047326"/>
    </source>
</evidence>
<feature type="binding site" evidence="9">
    <location>
        <position position="277"/>
    </location>
    <ligand>
        <name>[4Fe-4S] cluster</name>
        <dbReference type="ChEBI" id="CHEBI:49883"/>
        <label>1</label>
    </ligand>
</feature>
<evidence type="ECO:0000256" key="4">
    <source>
        <dbReference type="ARBA" id="ARBA00022691"/>
    </source>
</evidence>
<evidence type="ECO:0000256" key="9">
    <source>
        <dbReference type="HAMAP-Rule" id="MF_00206"/>
    </source>
</evidence>
<dbReference type="NCBIfam" id="NF009544">
    <property type="entry name" value="PRK12928.1"/>
    <property type="match status" value="1"/>
</dbReference>
<dbReference type="SFLD" id="SFLDG01058">
    <property type="entry name" value="lipoyl_synthase_like"/>
    <property type="match status" value="1"/>
</dbReference>
<dbReference type="GO" id="GO:0051539">
    <property type="term" value="F:4 iron, 4 sulfur cluster binding"/>
    <property type="evidence" value="ECO:0007669"/>
    <property type="project" value="UniProtKB-UniRule"/>
</dbReference>
<dbReference type="InterPro" id="IPR058240">
    <property type="entry name" value="rSAM_sf"/>
</dbReference>
<dbReference type="Pfam" id="PF04055">
    <property type="entry name" value="Radical_SAM"/>
    <property type="match status" value="1"/>
</dbReference>
<keyword evidence="4 9" id="KW-0949">S-adenosyl-L-methionine</keyword>
<dbReference type="NCBIfam" id="TIGR00510">
    <property type="entry name" value="lipA"/>
    <property type="match status" value="1"/>
</dbReference>
<dbReference type="FunFam" id="3.20.20.70:FF:000186">
    <property type="entry name" value="Lipoyl synthase"/>
    <property type="match status" value="1"/>
</dbReference>
<dbReference type="HAMAP" id="MF_00206">
    <property type="entry name" value="Lipoyl_synth"/>
    <property type="match status" value="1"/>
</dbReference>
<protein>
    <recommendedName>
        <fullName evidence="9">Lipoyl synthase</fullName>
        <ecNumber evidence="9">2.8.1.8</ecNumber>
    </recommendedName>
    <alternativeName>
        <fullName evidence="9">Lip-syn</fullName>
        <shortName evidence="9">LS</shortName>
    </alternativeName>
    <alternativeName>
        <fullName evidence="9">Lipoate synthase</fullName>
    </alternativeName>
    <alternativeName>
        <fullName evidence="9">Lipoic acid synthase</fullName>
    </alternativeName>
    <alternativeName>
        <fullName evidence="9">Sulfur insertion protein LipA</fullName>
    </alternativeName>
</protein>
<dbReference type="PANTHER" id="PTHR10949:SF0">
    <property type="entry name" value="LIPOYL SYNTHASE, MITOCHONDRIAL"/>
    <property type="match status" value="1"/>
</dbReference>
<dbReference type="Gene3D" id="3.20.20.70">
    <property type="entry name" value="Aldolase class I"/>
    <property type="match status" value="1"/>
</dbReference>
<evidence type="ECO:0000256" key="1">
    <source>
        <dbReference type="ARBA" id="ARBA00022485"/>
    </source>
</evidence>
<dbReference type="UniPathway" id="UPA00538">
    <property type="reaction ID" value="UER00593"/>
</dbReference>
<keyword evidence="2 9" id="KW-0963">Cytoplasm</keyword>
<dbReference type="CDD" id="cd01335">
    <property type="entry name" value="Radical_SAM"/>
    <property type="match status" value="1"/>
</dbReference>
<evidence type="ECO:0000256" key="2">
    <source>
        <dbReference type="ARBA" id="ARBA00022490"/>
    </source>
</evidence>
<evidence type="ECO:0000256" key="3">
    <source>
        <dbReference type="ARBA" id="ARBA00022679"/>
    </source>
</evidence>
<dbReference type="InterPro" id="IPR006638">
    <property type="entry name" value="Elp3/MiaA/NifB-like_rSAM"/>
</dbReference>
<dbReference type="InterPro" id="IPR007197">
    <property type="entry name" value="rSAM"/>
</dbReference>
<sequence length="290" mass="32491">MPQPQRKFPPWIKKRLPAHPQADRTRDILARHRLNTVCRSAQCPNTGECFARGTATFMLLGNTCTRSCRFCAVEKGAPEPLDVSEPERVALAASEMKLSHVVVTSVTRDDLPDGGAAHFAAVIRELRARMPEATVEVLVPDFQGSRESVRVVVEAGPDVFNHNVETVWSLYPQVRPQADYRRSLRILKTAKELKPQMLVKSGLMVGLGERPEEVEEVMKDLLQHGCDILTIGQYLRPSPQHLPVVEFLEPSHFERYGEIARRMGFRAVASAPFVRSSYNAKAVQKEANSK</sequence>
<evidence type="ECO:0000259" key="10">
    <source>
        <dbReference type="PROSITE" id="PS51918"/>
    </source>
</evidence>
<comment type="caution">
    <text evidence="11">The sequence shown here is derived from an EMBL/GenBank/DDBJ whole genome shotgun (WGS) entry which is preliminary data.</text>
</comment>
<organism evidence="11 12">
    <name type="scientific">Abyssobacteria bacterium (strain SURF_5)</name>
    <dbReference type="NCBI Taxonomy" id="2093360"/>
    <lineage>
        <taxon>Bacteria</taxon>
        <taxon>Pseudomonadati</taxon>
        <taxon>Candidatus Hydrogenedentota</taxon>
        <taxon>Candidatus Abyssobacteria</taxon>
    </lineage>
</organism>
<dbReference type="NCBIfam" id="NF004019">
    <property type="entry name" value="PRK05481.1"/>
    <property type="match status" value="1"/>
</dbReference>
<dbReference type="Proteomes" id="UP000265882">
    <property type="component" value="Unassembled WGS sequence"/>
</dbReference>
<dbReference type="EC" id="2.8.1.8" evidence="9"/>
<gene>
    <name evidence="9 11" type="primary">lipA</name>
    <name evidence="11" type="ORF">C4520_04605</name>
</gene>
<dbReference type="InterPro" id="IPR013785">
    <property type="entry name" value="Aldolase_TIM"/>
</dbReference>
<comment type="similarity">
    <text evidence="9">Belongs to the radical SAM superfamily. Lipoyl synthase family.</text>
</comment>
<feature type="binding site" evidence="9">
    <location>
        <position position="68"/>
    </location>
    <ligand>
        <name>[4Fe-4S] cluster</name>
        <dbReference type="ChEBI" id="CHEBI:49883"/>
        <label>2</label>
        <note>4Fe-4S-S-AdoMet</note>
    </ligand>
</feature>
<feature type="binding site" evidence="9">
    <location>
        <position position="71"/>
    </location>
    <ligand>
        <name>[4Fe-4S] cluster</name>
        <dbReference type="ChEBI" id="CHEBI:49883"/>
        <label>2</label>
        <note>4Fe-4S-S-AdoMet</note>
    </ligand>
</feature>
<proteinExistence type="inferred from homology"/>
<dbReference type="SMART" id="SM00729">
    <property type="entry name" value="Elp3"/>
    <property type="match status" value="1"/>
</dbReference>
<keyword evidence="3 9" id="KW-0808">Transferase</keyword>
<comment type="cofactor">
    <cofactor evidence="9">
        <name>[4Fe-4S] cluster</name>
        <dbReference type="ChEBI" id="CHEBI:49883"/>
    </cofactor>
    <text evidence="9">Binds 2 [4Fe-4S] clusters per subunit. One cluster is coordinated with 3 cysteines and an exchangeable S-adenosyl-L-methionine.</text>
</comment>
<dbReference type="AlphaFoldDB" id="A0A3A4P853"/>
<evidence type="ECO:0000256" key="6">
    <source>
        <dbReference type="ARBA" id="ARBA00023004"/>
    </source>
</evidence>
<keyword evidence="7 9" id="KW-0411">Iron-sulfur</keyword>
<reference evidence="11 12" key="1">
    <citation type="journal article" date="2017" name="ISME J.">
        <title>Energy and carbon metabolisms in a deep terrestrial subsurface fluid microbial community.</title>
        <authorList>
            <person name="Momper L."/>
            <person name="Jungbluth S.P."/>
            <person name="Lee M.D."/>
            <person name="Amend J.P."/>
        </authorList>
    </citation>
    <scope>NUCLEOTIDE SEQUENCE [LARGE SCALE GENOMIC DNA]</scope>
    <source>
        <strain evidence="11">SURF_5</strain>
    </source>
</reference>
<dbReference type="SUPFAM" id="SSF102114">
    <property type="entry name" value="Radical SAM enzymes"/>
    <property type="match status" value="1"/>
</dbReference>
<feature type="domain" description="Radical SAM core" evidence="10">
    <location>
        <begin position="50"/>
        <end position="266"/>
    </location>
</feature>
<feature type="binding site" evidence="9">
    <location>
        <position position="64"/>
    </location>
    <ligand>
        <name>[4Fe-4S] cluster</name>
        <dbReference type="ChEBI" id="CHEBI:49883"/>
        <label>2</label>
        <note>4Fe-4S-S-AdoMet</note>
    </ligand>
</feature>
<feature type="binding site" evidence="9">
    <location>
        <position position="49"/>
    </location>
    <ligand>
        <name>[4Fe-4S] cluster</name>
        <dbReference type="ChEBI" id="CHEBI:49883"/>
        <label>1</label>
    </ligand>
</feature>
<evidence type="ECO:0000256" key="7">
    <source>
        <dbReference type="ARBA" id="ARBA00023014"/>
    </source>
</evidence>
<comment type="function">
    <text evidence="9">Catalyzes the radical-mediated insertion of two sulfur atoms into the C-6 and C-8 positions of the octanoyl moiety bound to the lipoyl domains of lipoate-dependent enzymes, thereby converting the octanoylated domains into lipoylated derivatives.</text>
</comment>
<keyword evidence="6 9" id="KW-0408">Iron</keyword>
<evidence type="ECO:0000256" key="5">
    <source>
        <dbReference type="ARBA" id="ARBA00022723"/>
    </source>
</evidence>
<evidence type="ECO:0000313" key="11">
    <source>
        <dbReference type="EMBL" id="RJP24174.1"/>
    </source>
</evidence>
<dbReference type="PANTHER" id="PTHR10949">
    <property type="entry name" value="LIPOYL SYNTHASE"/>
    <property type="match status" value="1"/>
</dbReference>
<dbReference type="GO" id="GO:0016992">
    <property type="term" value="F:lipoate synthase activity"/>
    <property type="evidence" value="ECO:0007669"/>
    <property type="project" value="UniProtKB-UniRule"/>
</dbReference>
<comment type="subcellular location">
    <subcellularLocation>
        <location evidence="9">Cytoplasm</location>
    </subcellularLocation>
</comment>
<feature type="binding site" evidence="9">
    <location>
        <position position="38"/>
    </location>
    <ligand>
        <name>[4Fe-4S] cluster</name>
        <dbReference type="ChEBI" id="CHEBI:49883"/>
        <label>1</label>
    </ligand>
</feature>
<comment type="pathway">
    <text evidence="9">Protein modification; protein lipoylation via endogenous pathway; protein N(6)-(lipoyl)lysine from octanoyl-[acyl-carrier-protein]: step 2/2.</text>
</comment>
<dbReference type="GO" id="GO:0009249">
    <property type="term" value="P:protein lipoylation"/>
    <property type="evidence" value="ECO:0007669"/>
    <property type="project" value="UniProtKB-UniRule"/>
</dbReference>
<name>A0A3A4P853_ABYX5</name>
<dbReference type="GO" id="GO:0005737">
    <property type="term" value="C:cytoplasm"/>
    <property type="evidence" value="ECO:0007669"/>
    <property type="project" value="UniProtKB-SubCell"/>
</dbReference>
<dbReference type="InterPro" id="IPR003698">
    <property type="entry name" value="Lipoyl_synth"/>
</dbReference>
<dbReference type="EMBL" id="QZKU01000039">
    <property type="protein sequence ID" value="RJP24174.1"/>
    <property type="molecule type" value="Genomic_DNA"/>
</dbReference>